<organism evidence="6 7">
    <name type="scientific">Apophysomyces ossiformis</name>
    <dbReference type="NCBI Taxonomy" id="679940"/>
    <lineage>
        <taxon>Eukaryota</taxon>
        <taxon>Fungi</taxon>
        <taxon>Fungi incertae sedis</taxon>
        <taxon>Mucoromycota</taxon>
        <taxon>Mucoromycotina</taxon>
        <taxon>Mucoromycetes</taxon>
        <taxon>Mucorales</taxon>
        <taxon>Mucorineae</taxon>
        <taxon>Mucoraceae</taxon>
        <taxon>Apophysomyces</taxon>
    </lineage>
</organism>
<dbReference type="PANTHER" id="PTHR12975:SF6">
    <property type="entry name" value="TRAFFICKING PROTEIN PARTICLE COMPLEX SUBUNIT 8"/>
    <property type="match status" value="1"/>
</dbReference>
<dbReference type="InterPro" id="IPR024420">
    <property type="entry name" value="TRAPP_III_complex_Trs85"/>
</dbReference>
<keyword evidence="7" id="KW-1185">Reference proteome</keyword>
<feature type="domain" description="TPPC8 second Ig-like" evidence="3">
    <location>
        <begin position="951"/>
        <end position="1077"/>
    </location>
</feature>
<dbReference type="Pfam" id="PF24545">
    <property type="entry name" value="Ig_TPPC8_1st"/>
    <property type="match status" value="1"/>
</dbReference>
<name>A0A8H7BL05_9FUNG</name>
<dbReference type="Pfam" id="PF12739">
    <property type="entry name" value="TRAPPC-Trs85"/>
    <property type="match status" value="1"/>
</dbReference>
<dbReference type="GO" id="GO:1990072">
    <property type="term" value="C:TRAPPIII protein complex"/>
    <property type="evidence" value="ECO:0007669"/>
    <property type="project" value="TreeGrafter"/>
</dbReference>
<feature type="region of interest" description="Disordered" evidence="1">
    <location>
        <begin position="1"/>
        <end position="27"/>
    </location>
</feature>
<reference evidence="6" key="1">
    <citation type="submission" date="2020-01" db="EMBL/GenBank/DDBJ databases">
        <title>Genome Sequencing of Three Apophysomyces-Like Fungal Strains Confirms a Novel Fungal Genus in the Mucoromycota with divergent Burkholderia-like Endosymbiotic Bacteria.</title>
        <authorList>
            <person name="Stajich J.E."/>
            <person name="Macias A.M."/>
            <person name="Carter-House D."/>
            <person name="Lovett B."/>
            <person name="Kasson L.R."/>
            <person name="Berry K."/>
            <person name="Grigoriev I."/>
            <person name="Chang Y."/>
            <person name="Spatafora J."/>
            <person name="Kasson M.T."/>
        </authorList>
    </citation>
    <scope>NUCLEOTIDE SEQUENCE</scope>
    <source>
        <strain evidence="6">NRRL A-21654</strain>
    </source>
</reference>
<accession>A0A8H7BL05</accession>
<feature type="domain" description="TPPC8 third Ig-like" evidence="5">
    <location>
        <begin position="1080"/>
        <end position="1158"/>
    </location>
</feature>
<dbReference type="Pfam" id="PF24542">
    <property type="entry name" value="Ig_TPPC8_C"/>
    <property type="match status" value="1"/>
</dbReference>
<feature type="domain" description="TPPC8 first Ig-like" evidence="4">
    <location>
        <begin position="745"/>
        <end position="949"/>
    </location>
</feature>
<evidence type="ECO:0000313" key="7">
    <source>
        <dbReference type="Proteomes" id="UP000605846"/>
    </source>
</evidence>
<dbReference type="InterPro" id="IPR057651">
    <property type="entry name" value="Ig_TPPC8_C"/>
</dbReference>
<sequence length="1472" mass="165772">MENKTPPITPPGSSSSPSIPGSAFIPGPHEELAKSLSPLIVVAASPDADEICQENHIPTFADFIRPFGENIEGRVSPRDWQGVPIPIDNFNVRFRHINKLDEPNHQAVMGIIDDYVKIRGAEPSATEGPQIKTRADVGEEYLQTGLDDMMPWYADFKRIVYQIRGITEHETFDHPVAAMIVISSSNADPMGTIMQLYNPNVPSFTIDKPYIDPNILRFYVLLHDPHRTTLEHSKSVFEKMKTSFGLHCYMLQISSRPRPPTTDLLENDTTSTAEIDIADNSIQNIWRQCLTEAFTIESRLEARTNLAVDNTLTSTSHTRTSSVSSNLSNLVAGMTLNSAVLQSTPLDVSGSVAESQGEDQTLDIQLIDSGTLPDVHYGRYMMSEDVDAAKAMVRELVVQSLIPFMERNIQRWNEQVASARRGLTGRLFGAGRRLFGGAARTQSPQSLQTITATGLNILPGANTLSIYPYAAPEAQMRKLADFAFMIRDYKFAHAIYDTVRRDYATEKAYKYHAGTQEMIGICLLMLNQALASKTDVDRNFELAIQQYLGRCRSPFHAMRATTMYYELLKARRMWKEVPTALVRMTGEDSDLRSALFLEQAAHCFLRAPKPMVRKYGFHLVMAGHRYGKSLQRQHAYRCYKMASLIVEDHEWSVAKNHIQFALGRQSFHLGRMEDAVKYFTSVLTDEKQTAQQQIAHIREFLFIYRKYASEANIDPLKECLPNLALPAIDDQAIRVSLSNAQSNTEDPEEWTAMELELLEENIAKGYISNTKKALAIQQQDDKRTICAVGESAIVHITLYNPLQIAITLNDLILGCEYRESSKPKKDGTVTSIDDSMISGTHIQDDMYDFGEFELQKTKEIILEPLKKRTISMAVVPRREGGILVRGLHYTLNGLVHTFRPFHKKGRRLNNTKEQRMTPTYAADLTLDILVTSPMPLLDLAFHNLPESILSGEVVQAVLEINNKGNKGLTALRLKSSHPSFICIGNPEDMDKSIYDTDQCLSDEACMLNNRLFDPSVISVPLPLSSEEKSDERGTVSPGKTTLVPLWIRGDRIGKHTFKFLFSYQSEEENAAIAHRTLRYTVNVQVLPSLKINAFTRPSTTAINEYILGIEVENLQTVANFDLNQVSAVSPMWTITPLSIDFSSKQDVEAKTSIPPRQTTFAYYKIRKIDGLEKMSWKPEKWTSDALEALLSHADHNEPPEPIELHSSNLCFSGSNTPYDAVPLKTFALNSRVNWRVSSLQNQFPTIAREQYPGLFTLYNSSDVDLTLYWDIPNMKRHGHHYIIGINLGIAQNPFQGRVDAIAGGNSRTIFEATAKERWALVNNLLRNKAIKDESPIKLVIETPNTAQHNFGKGLLKVPVRITLKNCSWNKSARFRLELVSWADYQALQSQKSGTRPSLNVHPFHWTGSTVFTDTLDPEETTVLQGYATFQFPGVYDINRWKLTVYTSQDGDDDGGYFIHWPTLSQIVCVKDE</sequence>
<dbReference type="InterPro" id="IPR058540">
    <property type="entry name" value="Ig_TPPC8_3rd"/>
</dbReference>
<evidence type="ECO:0000259" key="5">
    <source>
        <dbReference type="Pfam" id="PF24546"/>
    </source>
</evidence>
<dbReference type="InterPro" id="IPR058541">
    <property type="entry name" value="Ig_TPPC8_1st"/>
</dbReference>
<protein>
    <submittedName>
        <fullName evidence="6">Trafficking protein particle complex 8</fullName>
    </submittedName>
</protein>
<evidence type="ECO:0000259" key="2">
    <source>
        <dbReference type="Pfam" id="PF24542"/>
    </source>
</evidence>
<dbReference type="Pfam" id="PF24546">
    <property type="entry name" value="Ig_TPPC8_3rd"/>
    <property type="match status" value="1"/>
</dbReference>
<dbReference type="InterPro" id="IPR058538">
    <property type="entry name" value="Ig_TPPC8_2nd"/>
</dbReference>
<feature type="compositionally biased region" description="Low complexity" evidence="1">
    <location>
        <begin position="11"/>
        <end position="22"/>
    </location>
</feature>
<comment type="caution">
    <text evidence="6">The sequence shown here is derived from an EMBL/GenBank/DDBJ whole genome shotgun (WGS) entry which is preliminary data.</text>
</comment>
<evidence type="ECO:0000313" key="6">
    <source>
        <dbReference type="EMBL" id="KAF7724948.1"/>
    </source>
</evidence>
<dbReference type="EMBL" id="JABAYA010000107">
    <property type="protein sequence ID" value="KAF7724948.1"/>
    <property type="molecule type" value="Genomic_DNA"/>
</dbReference>
<evidence type="ECO:0000259" key="3">
    <source>
        <dbReference type="Pfam" id="PF24544"/>
    </source>
</evidence>
<dbReference type="OrthoDB" id="203724at2759"/>
<dbReference type="Proteomes" id="UP000605846">
    <property type="component" value="Unassembled WGS sequence"/>
</dbReference>
<evidence type="ECO:0000256" key="1">
    <source>
        <dbReference type="SAM" id="MobiDB-lite"/>
    </source>
</evidence>
<gene>
    <name evidence="6" type="primary">TRAPPC8</name>
    <name evidence="6" type="ORF">EC973_000529</name>
</gene>
<proteinExistence type="predicted"/>
<dbReference type="PANTHER" id="PTHR12975">
    <property type="entry name" value="TRANSPORT PROTEIN TRAPP"/>
    <property type="match status" value="1"/>
</dbReference>
<dbReference type="Pfam" id="PF24544">
    <property type="entry name" value="Ig_TPPC8_2nd"/>
    <property type="match status" value="1"/>
</dbReference>
<evidence type="ECO:0000259" key="4">
    <source>
        <dbReference type="Pfam" id="PF24545"/>
    </source>
</evidence>
<feature type="domain" description="TPPC8 C-terminal Ig-like" evidence="2">
    <location>
        <begin position="1336"/>
        <end position="1444"/>
    </location>
</feature>